<accession>A0ABS6XQH6</accession>
<gene>
    <name evidence="1" type="ORF">KY084_12375</name>
</gene>
<name>A0ABS6XQH6_9SPHN</name>
<keyword evidence="2" id="KW-1185">Reference proteome</keyword>
<reference evidence="1 2" key="1">
    <citation type="submission" date="2021-07" db="EMBL/GenBank/DDBJ databases">
        <title>Stakelama flava sp. nov., a novel endophytic bacterium isolated from branch of Kandelia candel.</title>
        <authorList>
            <person name="Tuo L."/>
        </authorList>
    </citation>
    <scope>NUCLEOTIDE SEQUENCE [LARGE SCALE GENOMIC DNA]</scope>
    <source>
        <strain evidence="1 2">CBK3Z-3</strain>
    </source>
</reference>
<evidence type="ECO:0000313" key="2">
    <source>
        <dbReference type="Proteomes" id="UP001197214"/>
    </source>
</evidence>
<dbReference type="Proteomes" id="UP001197214">
    <property type="component" value="Unassembled WGS sequence"/>
</dbReference>
<comment type="caution">
    <text evidence="1">The sequence shown here is derived from an EMBL/GenBank/DDBJ whole genome shotgun (WGS) entry which is preliminary data.</text>
</comment>
<organism evidence="1 2">
    <name type="scientific">Stakelama flava</name>
    <dbReference type="NCBI Taxonomy" id="2860338"/>
    <lineage>
        <taxon>Bacteria</taxon>
        <taxon>Pseudomonadati</taxon>
        <taxon>Pseudomonadota</taxon>
        <taxon>Alphaproteobacteria</taxon>
        <taxon>Sphingomonadales</taxon>
        <taxon>Sphingomonadaceae</taxon>
        <taxon>Stakelama</taxon>
    </lineage>
</organism>
<proteinExistence type="predicted"/>
<evidence type="ECO:0000313" key="1">
    <source>
        <dbReference type="EMBL" id="MBW4331665.1"/>
    </source>
</evidence>
<sequence length="66" mass="7431">MTSESETFRARAEIDHEAAEAATLDSVRDRHLRSEAAWTAMAERSERVAEARARNEAEKEAARLTD</sequence>
<protein>
    <submittedName>
        <fullName evidence="1">Uncharacterized protein</fullName>
    </submittedName>
</protein>
<dbReference type="EMBL" id="JAHWZX010000012">
    <property type="protein sequence ID" value="MBW4331665.1"/>
    <property type="molecule type" value="Genomic_DNA"/>
</dbReference>
<dbReference type="RefSeq" id="WP_219238790.1">
    <property type="nucleotide sequence ID" value="NZ_JAHWZX010000012.1"/>
</dbReference>